<dbReference type="EMBL" id="JACIEK010000004">
    <property type="protein sequence ID" value="MBB3998175.1"/>
    <property type="molecule type" value="Genomic_DNA"/>
</dbReference>
<dbReference type="SUPFAM" id="SSF53448">
    <property type="entry name" value="Nucleotide-diphospho-sugar transferases"/>
    <property type="match status" value="1"/>
</dbReference>
<keyword evidence="4" id="KW-0472">Membrane</keyword>
<dbReference type="PANTHER" id="PTHR43179">
    <property type="entry name" value="RHAMNOSYLTRANSFERASE WBBL"/>
    <property type="match status" value="1"/>
</dbReference>
<organism evidence="6 7">
    <name type="scientific">Aureimonas pseudogalii</name>
    <dbReference type="NCBI Taxonomy" id="1744844"/>
    <lineage>
        <taxon>Bacteria</taxon>
        <taxon>Pseudomonadati</taxon>
        <taxon>Pseudomonadota</taxon>
        <taxon>Alphaproteobacteria</taxon>
        <taxon>Hyphomicrobiales</taxon>
        <taxon>Aurantimonadaceae</taxon>
        <taxon>Aureimonas</taxon>
    </lineage>
</organism>
<dbReference type="PANTHER" id="PTHR43179:SF12">
    <property type="entry name" value="GALACTOFURANOSYLTRANSFERASE GLFT2"/>
    <property type="match status" value="1"/>
</dbReference>
<dbReference type="RefSeq" id="WP_183199712.1">
    <property type="nucleotide sequence ID" value="NZ_JACIEK010000004.1"/>
</dbReference>
<dbReference type="Pfam" id="PF00535">
    <property type="entry name" value="Glycos_transf_2"/>
    <property type="match status" value="1"/>
</dbReference>
<accession>A0A7W6EG90</accession>
<proteinExistence type="inferred from homology"/>
<dbReference type="InterPro" id="IPR001173">
    <property type="entry name" value="Glyco_trans_2-like"/>
</dbReference>
<evidence type="ECO:0000256" key="1">
    <source>
        <dbReference type="ARBA" id="ARBA00006739"/>
    </source>
</evidence>
<keyword evidence="4" id="KW-0812">Transmembrane</keyword>
<dbReference type="GO" id="GO:0016757">
    <property type="term" value="F:glycosyltransferase activity"/>
    <property type="evidence" value="ECO:0007669"/>
    <property type="project" value="UniProtKB-KW"/>
</dbReference>
<feature type="transmembrane region" description="Helical" evidence="4">
    <location>
        <begin position="249"/>
        <end position="270"/>
    </location>
</feature>
<sequence>MPASSRIQISILIASIGRATLARTVATVHASARQLGLPFEIVIADDSGEDRVAGILRSKGLLHPEVVIVASGTRNISVARNLTVEHARGETLAFVDDDEWVGPDWLHALVRALNASGADAVFGPVTAHYPEGANRFIVWGDPFTKSPGPTGEPVRYASTANCLVRRRVFFDLGLRFDPALGRSGGEDADLFRRLQKMGGTLASAPEARIDEEIALARCRPRDLWRRSLRKGQTFARREMSPGLWSRMRFFVGSLLRAMLTLAASIALLSLRRQNGMRMLVKSWVNVGKMREPLRLPLNAYY</sequence>
<comment type="similarity">
    <text evidence="1">Belongs to the glycosyltransferase 2 family.</text>
</comment>
<feature type="domain" description="Glycosyltransferase 2-like" evidence="5">
    <location>
        <begin position="19"/>
        <end position="169"/>
    </location>
</feature>
<keyword evidence="2 6" id="KW-0328">Glycosyltransferase</keyword>
<dbReference type="Gene3D" id="3.90.550.10">
    <property type="entry name" value="Spore Coat Polysaccharide Biosynthesis Protein SpsA, Chain A"/>
    <property type="match status" value="1"/>
</dbReference>
<dbReference type="InterPro" id="IPR029044">
    <property type="entry name" value="Nucleotide-diphossugar_trans"/>
</dbReference>
<keyword evidence="4" id="KW-1133">Transmembrane helix</keyword>
<evidence type="ECO:0000313" key="6">
    <source>
        <dbReference type="EMBL" id="MBB3998175.1"/>
    </source>
</evidence>
<keyword evidence="3 6" id="KW-0808">Transferase</keyword>
<evidence type="ECO:0000256" key="2">
    <source>
        <dbReference type="ARBA" id="ARBA00022676"/>
    </source>
</evidence>
<dbReference type="Proteomes" id="UP000542776">
    <property type="component" value="Unassembled WGS sequence"/>
</dbReference>
<gene>
    <name evidence="6" type="ORF">GGR04_002014</name>
</gene>
<reference evidence="6 7" key="1">
    <citation type="submission" date="2020-08" db="EMBL/GenBank/DDBJ databases">
        <title>Genomic Encyclopedia of Type Strains, Phase IV (KMG-IV): sequencing the most valuable type-strain genomes for metagenomic binning, comparative biology and taxonomic classification.</title>
        <authorList>
            <person name="Goeker M."/>
        </authorList>
    </citation>
    <scope>NUCLEOTIDE SEQUENCE [LARGE SCALE GENOMIC DNA]</scope>
    <source>
        <strain evidence="6 7">DSM 102238</strain>
    </source>
</reference>
<evidence type="ECO:0000313" key="7">
    <source>
        <dbReference type="Proteomes" id="UP000542776"/>
    </source>
</evidence>
<dbReference type="AlphaFoldDB" id="A0A7W6EG90"/>
<name>A0A7W6EG90_9HYPH</name>
<protein>
    <submittedName>
        <fullName evidence="6">Succinoglycan biosynthesis protein ExoM</fullName>
        <ecNumber evidence="6">2.4.-.-</ecNumber>
    </submittedName>
</protein>
<evidence type="ECO:0000256" key="4">
    <source>
        <dbReference type="SAM" id="Phobius"/>
    </source>
</evidence>
<evidence type="ECO:0000259" key="5">
    <source>
        <dbReference type="Pfam" id="PF00535"/>
    </source>
</evidence>
<keyword evidence="7" id="KW-1185">Reference proteome</keyword>
<comment type="caution">
    <text evidence="6">The sequence shown here is derived from an EMBL/GenBank/DDBJ whole genome shotgun (WGS) entry which is preliminary data.</text>
</comment>
<evidence type="ECO:0000256" key="3">
    <source>
        <dbReference type="ARBA" id="ARBA00022679"/>
    </source>
</evidence>
<dbReference type="EC" id="2.4.-.-" evidence="6"/>